<feature type="region of interest" description="Disordered" evidence="1">
    <location>
        <begin position="156"/>
        <end position="182"/>
    </location>
</feature>
<dbReference type="EMBL" id="CAMAPE010000060">
    <property type="protein sequence ID" value="CAH9112838.1"/>
    <property type="molecule type" value="Genomic_DNA"/>
</dbReference>
<dbReference type="PANTHER" id="PTHR46651">
    <property type="entry name" value="POLYADENYLATE-BINDING PROTEIN-INTERACTING PROTEIN 7"/>
    <property type="match status" value="1"/>
</dbReference>
<name>A0A9P1EKI7_CUSEU</name>
<sequence>MSLTNLFVTLLPASLIFRRTSTFGIESRLDIVTGHPLLVMLNLTIEMLSQLEQQVDIELNRNQNSKDVPAPNLNAMDFPALSVADNENRLPDYSRYDLQQELSLYSLSGKGSTLTFKSGSSVPDICSLDFASAVKKATSQNSSIWKFDKNGSIDERVRSSRSSNMLTNPYNGSQNRGSDSKG</sequence>
<dbReference type="OrthoDB" id="3231855at2759"/>
<dbReference type="Proteomes" id="UP001152484">
    <property type="component" value="Unassembled WGS sequence"/>
</dbReference>
<dbReference type="AlphaFoldDB" id="A0A9P1EKI7"/>
<evidence type="ECO:0000256" key="1">
    <source>
        <dbReference type="SAM" id="MobiDB-lite"/>
    </source>
</evidence>
<keyword evidence="2" id="KW-0732">Signal</keyword>
<keyword evidence="4" id="KW-1185">Reference proteome</keyword>
<feature type="chain" id="PRO_5040197422" evidence="2">
    <location>
        <begin position="23"/>
        <end position="182"/>
    </location>
</feature>
<dbReference type="PANTHER" id="PTHR46651:SF1">
    <property type="entry name" value="SMALL MUTS RELATED FAMILY PROTEIN"/>
    <property type="match status" value="1"/>
</dbReference>
<protein>
    <submittedName>
        <fullName evidence="3">Uncharacterized protein</fullName>
    </submittedName>
</protein>
<dbReference type="InterPro" id="IPR053242">
    <property type="entry name" value="PAM2-like_domain"/>
</dbReference>
<feature type="signal peptide" evidence="2">
    <location>
        <begin position="1"/>
        <end position="22"/>
    </location>
</feature>
<organism evidence="3 4">
    <name type="scientific">Cuscuta europaea</name>
    <name type="common">European dodder</name>
    <dbReference type="NCBI Taxonomy" id="41803"/>
    <lineage>
        <taxon>Eukaryota</taxon>
        <taxon>Viridiplantae</taxon>
        <taxon>Streptophyta</taxon>
        <taxon>Embryophyta</taxon>
        <taxon>Tracheophyta</taxon>
        <taxon>Spermatophyta</taxon>
        <taxon>Magnoliopsida</taxon>
        <taxon>eudicotyledons</taxon>
        <taxon>Gunneridae</taxon>
        <taxon>Pentapetalae</taxon>
        <taxon>asterids</taxon>
        <taxon>lamiids</taxon>
        <taxon>Solanales</taxon>
        <taxon>Convolvulaceae</taxon>
        <taxon>Cuscuteae</taxon>
        <taxon>Cuscuta</taxon>
        <taxon>Cuscuta subgen. Cuscuta</taxon>
    </lineage>
</organism>
<gene>
    <name evidence="3" type="ORF">CEURO_LOCUS19768</name>
</gene>
<reference evidence="3" key="1">
    <citation type="submission" date="2022-07" db="EMBL/GenBank/DDBJ databases">
        <authorList>
            <person name="Macas J."/>
            <person name="Novak P."/>
            <person name="Neumann P."/>
        </authorList>
    </citation>
    <scope>NUCLEOTIDE SEQUENCE</scope>
</reference>
<comment type="caution">
    <text evidence="3">The sequence shown here is derived from an EMBL/GenBank/DDBJ whole genome shotgun (WGS) entry which is preliminary data.</text>
</comment>
<proteinExistence type="predicted"/>
<accession>A0A9P1EKI7</accession>
<evidence type="ECO:0000313" key="4">
    <source>
        <dbReference type="Proteomes" id="UP001152484"/>
    </source>
</evidence>
<evidence type="ECO:0000313" key="3">
    <source>
        <dbReference type="EMBL" id="CAH9112838.1"/>
    </source>
</evidence>
<evidence type="ECO:0000256" key="2">
    <source>
        <dbReference type="SAM" id="SignalP"/>
    </source>
</evidence>
<feature type="compositionally biased region" description="Polar residues" evidence="1">
    <location>
        <begin position="160"/>
        <end position="182"/>
    </location>
</feature>